<evidence type="ECO:0000313" key="6">
    <source>
        <dbReference type="WBParaSite" id="MhA1_Contig1023.frz3.gene2"/>
    </source>
</evidence>
<name>A0A1I8AWM2_MELHA</name>
<dbReference type="WBParaSite" id="MhA1_Contig1023.frz3.gene2">
    <property type="protein sequence ID" value="MhA1_Contig1023.frz3.gene2"/>
    <property type="gene ID" value="MhA1_Contig1023.frz3.gene2"/>
</dbReference>
<dbReference type="InterPro" id="IPR000504">
    <property type="entry name" value="RRM_dom"/>
</dbReference>
<dbReference type="PANTHER" id="PTHR48024">
    <property type="entry name" value="GEO13361P1-RELATED"/>
    <property type="match status" value="1"/>
</dbReference>
<keyword evidence="1 2" id="KW-0694">RNA-binding</keyword>
<evidence type="ECO:0000313" key="5">
    <source>
        <dbReference type="Proteomes" id="UP000095281"/>
    </source>
</evidence>
<evidence type="ECO:0000259" key="4">
    <source>
        <dbReference type="PROSITE" id="PS50102"/>
    </source>
</evidence>
<reference evidence="6" key="1">
    <citation type="submission" date="2016-11" db="UniProtKB">
        <authorList>
            <consortium name="WormBaseParasite"/>
        </authorList>
    </citation>
    <scope>IDENTIFICATION</scope>
</reference>
<dbReference type="SUPFAM" id="SSF54928">
    <property type="entry name" value="RNA-binding domain, RBD"/>
    <property type="match status" value="1"/>
</dbReference>
<dbReference type="SMART" id="SM00360">
    <property type="entry name" value="RRM"/>
    <property type="match status" value="1"/>
</dbReference>
<protein>
    <submittedName>
        <fullName evidence="6">RRM domain-containing protein</fullName>
    </submittedName>
</protein>
<feature type="compositionally biased region" description="Polar residues" evidence="3">
    <location>
        <begin position="35"/>
        <end position="54"/>
    </location>
</feature>
<dbReference type="CDD" id="cd12384">
    <property type="entry name" value="RRM_RBM24_RBM38_like"/>
    <property type="match status" value="1"/>
</dbReference>
<proteinExistence type="predicted"/>
<keyword evidence="5" id="KW-1185">Reference proteome</keyword>
<sequence length="358" mass="37709">MQPASLYNQQINSATLSADQAVLQATLAAQQAASITNSTYSSSNGGDTSPPTGSRDTRFTKIFVGGLPYHTTDESLNNYFRQFGEIEEAVVITDRQTQKSRGYGFVTMKERSQAEKACRDPNPIIDGRKTNAVQLQAALQLQQQRLVAAAAGSPTSQLLLSQNQTTAAAIAAAQQQAVQQQLASFNPLAAIHFSQNISQQPQNTAALVALAAQQAALLQQQQQTNIAVTSGANSANSAYFDYNQLLLAAAAQQQNGNQQTSLAALAAAYGMPVVSGTPQFDYSNSASLAAAYPFLQQTNTLNVTAPTSVTNSQSYVAQLAAQAQLAAAVSNGGVAGTGSTTTNNLKRSSKNLDHRRSE</sequence>
<organism evidence="5 6">
    <name type="scientific">Meloidogyne hapla</name>
    <name type="common">Root-knot nematode worm</name>
    <dbReference type="NCBI Taxonomy" id="6305"/>
    <lineage>
        <taxon>Eukaryota</taxon>
        <taxon>Metazoa</taxon>
        <taxon>Ecdysozoa</taxon>
        <taxon>Nematoda</taxon>
        <taxon>Chromadorea</taxon>
        <taxon>Rhabditida</taxon>
        <taxon>Tylenchina</taxon>
        <taxon>Tylenchomorpha</taxon>
        <taxon>Tylenchoidea</taxon>
        <taxon>Meloidogynidae</taxon>
        <taxon>Meloidogyninae</taxon>
        <taxon>Meloidogyne</taxon>
    </lineage>
</organism>
<dbReference type="Gene3D" id="3.30.70.330">
    <property type="match status" value="1"/>
</dbReference>
<dbReference type="InterPro" id="IPR012677">
    <property type="entry name" value="Nucleotide-bd_a/b_plait_sf"/>
</dbReference>
<feature type="domain" description="RRM" evidence="4">
    <location>
        <begin position="60"/>
        <end position="140"/>
    </location>
</feature>
<dbReference type="Proteomes" id="UP000095281">
    <property type="component" value="Unplaced"/>
</dbReference>
<accession>A0A1I8AWM2</accession>
<dbReference type="Pfam" id="PF00076">
    <property type="entry name" value="RRM_1"/>
    <property type="match status" value="1"/>
</dbReference>
<evidence type="ECO:0000256" key="3">
    <source>
        <dbReference type="SAM" id="MobiDB-lite"/>
    </source>
</evidence>
<dbReference type="PROSITE" id="PS50102">
    <property type="entry name" value="RRM"/>
    <property type="match status" value="1"/>
</dbReference>
<dbReference type="GO" id="GO:0005634">
    <property type="term" value="C:nucleus"/>
    <property type="evidence" value="ECO:0007669"/>
    <property type="project" value="TreeGrafter"/>
</dbReference>
<dbReference type="PANTHER" id="PTHR48024:SF56">
    <property type="entry name" value="HETEROGENEOUS NUCLEAR RIBONUCLEOPROTEIN A0"/>
    <property type="match status" value="1"/>
</dbReference>
<dbReference type="AlphaFoldDB" id="A0A1I8AWM2"/>
<evidence type="ECO:0000256" key="2">
    <source>
        <dbReference type="PROSITE-ProRule" id="PRU00176"/>
    </source>
</evidence>
<evidence type="ECO:0000256" key="1">
    <source>
        <dbReference type="ARBA" id="ARBA00022884"/>
    </source>
</evidence>
<dbReference type="InterPro" id="IPR050886">
    <property type="entry name" value="RNA-binding_reg"/>
</dbReference>
<feature type="compositionally biased region" description="Polar residues" evidence="3">
    <location>
        <begin position="337"/>
        <end position="346"/>
    </location>
</feature>
<dbReference type="InterPro" id="IPR035979">
    <property type="entry name" value="RBD_domain_sf"/>
</dbReference>
<feature type="region of interest" description="Disordered" evidence="3">
    <location>
        <begin position="35"/>
        <end position="56"/>
    </location>
</feature>
<dbReference type="GO" id="GO:0003730">
    <property type="term" value="F:mRNA 3'-UTR binding"/>
    <property type="evidence" value="ECO:0007669"/>
    <property type="project" value="TreeGrafter"/>
</dbReference>
<feature type="region of interest" description="Disordered" evidence="3">
    <location>
        <begin position="336"/>
        <end position="358"/>
    </location>
</feature>